<evidence type="ECO:0000313" key="13">
    <source>
        <dbReference type="EMBL" id="PIU99791.1"/>
    </source>
</evidence>
<evidence type="ECO:0000256" key="8">
    <source>
        <dbReference type="ARBA" id="ARBA00022737"/>
    </source>
</evidence>
<keyword evidence="5 10" id="KW-0963">Cytoplasm</keyword>
<feature type="domain" description="SIS" evidence="12">
    <location>
        <begin position="296"/>
        <end position="435"/>
    </location>
</feature>
<dbReference type="SUPFAM" id="SSF53697">
    <property type="entry name" value="SIS domain"/>
    <property type="match status" value="1"/>
</dbReference>
<dbReference type="GO" id="GO:0006487">
    <property type="term" value="P:protein N-linked glycosylation"/>
    <property type="evidence" value="ECO:0007669"/>
    <property type="project" value="TreeGrafter"/>
</dbReference>
<dbReference type="EC" id="2.6.1.16" evidence="3 10"/>
<organism evidence="13 14">
    <name type="scientific">Candidatus Tagabacteria bacterium CG03_land_8_20_14_0_80_41_22</name>
    <dbReference type="NCBI Taxonomy" id="1975020"/>
    <lineage>
        <taxon>Bacteria</taxon>
        <taxon>Candidatus Tagaibacteriota</taxon>
    </lineage>
</organism>
<evidence type="ECO:0000256" key="10">
    <source>
        <dbReference type="HAMAP-Rule" id="MF_00164"/>
    </source>
</evidence>
<feature type="domain" description="Glutamine amidotransferase type-2" evidence="11">
    <location>
        <begin position="2"/>
        <end position="227"/>
    </location>
</feature>
<dbReference type="FunFam" id="3.60.20.10:FF:000006">
    <property type="entry name" value="Glutamine--fructose-6-phosphate aminotransferase [isomerizing]"/>
    <property type="match status" value="1"/>
</dbReference>
<dbReference type="GO" id="GO:0005975">
    <property type="term" value="P:carbohydrate metabolic process"/>
    <property type="evidence" value="ECO:0007669"/>
    <property type="project" value="UniProtKB-UniRule"/>
</dbReference>
<dbReference type="Proteomes" id="UP000228561">
    <property type="component" value="Unassembled WGS sequence"/>
</dbReference>
<dbReference type="GO" id="GO:0005829">
    <property type="term" value="C:cytosol"/>
    <property type="evidence" value="ECO:0007669"/>
    <property type="project" value="TreeGrafter"/>
</dbReference>
<comment type="subcellular location">
    <subcellularLocation>
        <location evidence="2 10">Cytoplasm</location>
    </subcellularLocation>
</comment>
<feature type="domain" description="SIS" evidence="12">
    <location>
        <begin position="467"/>
        <end position="608"/>
    </location>
</feature>
<evidence type="ECO:0000256" key="1">
    <source>
        <dbReference type="ARBA" id="ARBA00001031"/>
    </source>
</evidence>
<proteinExistence type="inferred from homology"/>
<sequence length="618" mass="68875">MCGIVGYIGNRKAIPVIIDGLKRLEYRGYDSAGIIVLNENQHKVFKNKGRVTDLEKMVDSDFDGRIGIGHSRWATHGKPSYKNSHPHWSCDKKIFVVHNGIIENYKILKSKLEKKGHKFNSDTDTEVFAHLIEDILSSQKGKITFEEAVRLALKIIQGSYAFVIINLDEPDKLIVARNSSPLLIGIGDTSKETAQEYFVASDASALLSYTRGIVYLNDGEYGILTQKGYRIADLNRKPIQKEKQLIEWTLEEASKQGYPHFMLKEIFEGPEAVENSSRGRVLAKEGKAKLGGIESVSQELKKINRLIITGCGTAYYAGMLGKYMFEEYAGIATEVDNASELRYRQPIFPPDSALLSISQSGETADTLAAIREAKKIGLTILGITNVVGSTIAREVDAGVYNHIGPEIGVASTKAFISQLIVLLLLVLHLGRDRKMSASEGRRIAAEIVVLPSKMRRIFRFKEKIEQIARKYSKYDNFLYMGRKYSFPIALEGALKLKEISYAHAEGYSAGEMKHGPIAMIDENFPSVFIAPKDSVYEKTLGNMEEIKARDGKIIAIATEGDEMIKKIADDIIYIPKTLELTSPLLSIIPLQLFAYYMAVLRGCDVDKPRNLAKSVTVE</sequence>
<feature type="active site" description="Nucleophile; for GATase activity" evidence="10">
    <location>
        <position position="2"/>
    </location>
</feature>
<gene>
    <name evidence="10 13" type="primary">glmS</name>
    <name evidence="13" type="ORF">COS58_00030</name>
</gene>
<evidence type="ECO:0000256" key="9">
    <source>
        <dbReference type="ARBA" id="ARBA00022962"/>
    </source>
</evidence>
<comment type="catalytic activity">
    <reaction evidence="1 10">
        <text>D-fructose 6-phosphate + L-glutamine = D-glucosamine 6-phosphate + L-glutamate</text>
        <dbReference type="Rhea" id="RHEA:13237"/>
        <dbReference type="ChEBI" id="CHEBI:29985"/>
        <dbReference type="ChEBI" id="CHEBI:58359"/>
        <dbReference type="ChEBI" id="CHEBI:58725"/>
        <dbReference type="ChEBI" id="CHEBI:61527"/>
        <dbReference type="EC" id="2.6.1.16"/>
    </reaction>
</comment>
<accession>A0A2M7B9N7</accession>
<feature type="initiator methionine" description="Removed" evidence="10">
    <location>
        <position position="1"/>
    </location>
</feature>
<comment type="caution">
    <text evidence="13">The sequence shown here is derived from an EMBL/GenBank/DDBJ whole genome shotgun (WGS) entry which is preliminary data.</text>
</comment>
<dbReference type="InterPro" id="IPR029055">
    <property type="entry name" value="Ntn_hydrolases_N"/>
</dbReference>
<dbReference type="HAMAP" id="MF_00164">
    <property type="entry name" value="GlmS"/>
    <property type="match status" value="1"/>
</dbReference>
<dbReference type="FunFam" id="3.40.50.10490:FF:000002">
    <property type="entry name" value="Glutamine--fructose-6-phosphate aminotransferase [isomerizing]"/>
    <property type="match status" value="1"/>
</dbReference>
<dbReference type="InterPro" id="IPR005855">
    <property type="entry name" value="GFAT"/>
</dbReference>
<evidence type="ECO:0000256" key="2">
    <source>
        <dbReference type="ARBA" id="ARBA00004496"/>
    </source>
</evidence>
<protein>
    <recommendedName>
        <fullName evidence="4 10">Glutamine--fructose-6-phosphate aminotransferase [isomerizing]</fullName>
        <ecNumber evidence="3 10">2.6.1.16</ecNumber>
    </recommendedName>
    <alternativeName>
        <fullName evidence="10">D-fructose-6-phosphate amidotransferase</fullName>
    </alternativeName>
    <alternativeName>
        <fullName evidence="10">GFAT</fullName>
    </alternativeName>
    <alternativeName>
        <fullName evidence="10">Glucosamine-6-phosphate synthase</fullName>
    </alternativeName>
    <alternativeName>
        <fullName evidence="10">Hexosephosphate aminotransferase</fullName>
    </alternativeName>
    <alternativeName>
        <fullName evidence="10">L-glutamine--D-fructose-6-phosphate amidotransferase</fullName>
    </alternativeName>
</protein>
<dbReference type="InterPro" id="IPR017932">
    <property type="entry name" value="GATase_2_dom"/>
</dbReference>
<keyword evidence="8" id="KW-0677">Repeat</keyword>
<evidence type="ECO:0000256" key="3">
    <source>
        <dbReference type="ARBA" id="ARBA00012916"/>
    </source>
</evidence>
<dbReference type="EMBL" id="PEVG01000002">
    <property type="protein sequence ID" value="PIU99791.1"/>
    <property type="molecule type" value="Genomic_DNA"/>
</dbReference>
<dbReference type="InterPro" id="IPR035490">
    <property type="entry name" value="GlmS/FrlB_SIS"/>
</dbReference>
<evidence type="ECO:0000259" key="12">
    <source>
        <dbReference type="PROSITE" id="PS51464"/>
    </source>
</evidence>
<keyword evidence="7 10" id="KW-0808">Transferase</keyword>
<dbReference type="Pfam" id="PF01380">
    <property type="entry name" value="SIS"/>
    <property type="match status" value="2"/>
</dbReference>
<dbReference type="PROSITE" id="PS51464">
    <property type="entry name" value="SIS"/>
    <property type="match status" value="2"/>
</dbReference>
<dbReference type="GO" id="GO:0006002">
    <property type="term" value="P:fructose 6-phosphate metabolic process"/>
    <property type="evidence" value="ECO:0007669"/>
    <property type="project" value="TreeGrafter"/>
</dbReference>
<dbReference type="InterPro" id="IPR047084">
    <property type="entry name" value="GFAT_N"/>
</dbReference>
<dbReference type="CDD" id="cd05008">
    <property type="entry name" value="SIS_GlmS_GlmD_1"/>
    <property type="match status" value="1"/>
</dbReference>
<dbReference type="Gene3D" id="3.60.20.10">
    <property type="entry name" value="Glutamine Phosphoribosylpyrophosphate, subunit 1, domain 1"/>
    <property type="match status" value="1"/>
</dbReference>
<dbReference type="CDD" id="cd00714">
    <property type="entry name" value="GFAT"/>
    <property type="match status" value="1"/>
</dbReference>
<dbReference type="NCBIfam" id="NF001484">
    <property type="entry name" value="PRK00331.1"/>
    <property type="match status" value="1"/>
</dbReference>
<name>A0A2M7B9N7_9BACT</name>
<dbReference type="NCBIfam" id="TIGR01135">
    <property type="entry name" value="glmS"/>
    <property type="match status" value="1"/>
</dbReference>
<dbReference type="PANTHER" id="PTHR10937:SF0">
    <property type="entry name" value="GLUTAMINE--FRUCTOSE-6-PHOSPHATE TRANSAMINASE (ISOMERIZING)"/>
    <property type="match status" value="1"/>
</dbReference>
<evidence type="ECO:0000313" key="14">
    <source>
        <dbReference type="Proteomes" id="UP000228561"/>
    </source>
</evidence>
<feature type="active site" description="For Fru-6P isomerization activity" evidence="10">
    <location>
        <position position="613"/>
    </location>
</feature>
<dbReference type="InterPro" id="IPR035466">
    <property type="entry name" value="GlmS/AgaS_SIS"/>
</dbReference>
<evidence type="ECO:0000256" key="5">
    <source>
        <dbReference type="ARBA" id="ARBA00022490"/>
    </source>
</evidence>
<dbReference type="GO" id="GO:0006047">
    <property type="term" value="P:UDP-N-acetylglucosamine metabolic process"/>
    <property type="evidence" value="ECO:0007669"/>
    <property type="project" value="TreeGrafter"/>
</dbReference>
<evidence type="ECO:0000259" key="11">
    <source>
        <dbReference type="PROSITE" id="PS51278"/>
    </source>
</evidence>
<dbReference type="GO" id="GO:0097367">
    <property type="term" value="F:carbohydrate derivative binding"/>
    <property type="evidence" value="ECO:0007669"/>
    <property type="project" value="InterPro"/>
</dbReference>
<dbReference type="CDD" id="cd05009">
    <property type="entry name" value="SIS_GlmS_GlmD_2"/>
    <property type="match status" value="1"/>
</dbReference>
<dbReference type="InterPro" id="IPR001347">
    <property type="entry name" value="SIS_dom"/>
</dbReference>
<dbReference type="Gene3D" id="3.40.50.10490">
    <property type="entry name" value="Glucose-6-phosphate isomerase like protein, domain 1"/>
    <property type="match status" value="2"/>
</dbReference>
<evidence type="ECO:0000256" key="6">
    <source>
        <dbReference type="ARBA" id="ARBA00022576"/>
    </source>
</evidence>
<dbReference type="PANTHER" id="PTHR10937">
    <property type="entry name" value="GLUCOSAMINE--FRUCTOSE-6-PHOSPHATE AMINOTRANSFERASE, ISOMERIZING"/>
    <property type="match status" value="1"/>
</dbReference>
<evidence type="ECO:0000256" key="7">
    <source>
        <dbReference type="ARBA" id="ARBA00022679"/>
    </source>
</evidence>
<dbReference type="AlphaFoldDB" id="A0A2M7B9N7"/>
<dbReference type="SUPFAM" id="SSF56235">
    <property type="entry name" value="N-terminal nucleophile aminohydrolases (Ntn hydrolases)"/>
    <property type="match status" value="1"/>
</dbReference>
<dbReference type="InterPro" id="IPR046348">
    <property type="entry name" value="SIS_dom_sf"/>
</dbReference>
<keyword evidence="6 10" id="KW-0032">Aminotransferase</keyword>
<evidence type="ECO:0000256" key="4">
    <source>
        <dbReference type="ARBA" id="ARBA00016090"/>
    </source>
</evidence>
<dbReference type="Pfam" id="PF13522">
    <property type="entry name" value="GATase_6"/>
    <property type="match status" value="1"/>
</dbReference>
<dbReference type="PROSITE" id="PS51278">
    <property type="entry name" value="GATASE_TYPE_2"/>
    <property type="match status" value="1"/>
</dbReference>
<dbReference type="FunFam" id="3.40.50.10490:FF:000001">
    <property type="entry name" value="Glutamine--fructose-6-phosphate aminotransferase [isomerizing]"/>
    <property type="match status" value="1"/>
</dbReference>
<reference evidence="14" key="1">
    <citation type="submission" date="2017-09" db="EMBL/GenBank/DDBJ databases">
        <title>Depth-based differentiation of microbial function through sediment-hosted aquifers and enrichment of novel symbionts in the deep terrestrial subsurface.</title>
        <authorList>
            <person name="Probst A.J."/>
            <person name="Ladd B."/>
            <person name="Jarett J.K."/>
            <person name="Geller-Mcgrath D.E."/>
            <person name="Sieber C.M.K."/>
            <person name="Emerson J.B."/>
            <person name="Anantharaman K."/>
            <person name="Thomas B.C."/>
            <person name="Malmstrom R."/>
            <person name="Stieglmeier M."/>
            <person name="Klingl A."/>
            <person name="Woyke T."/>
            <person name="Ryan C.M."/>
            <person name="Banfield J.F."/>
        </authorList>
    </citation>
    <scope>NUCLEOTIDE SEQUENCE [LARGE SCALE GENOMIC DNA]</scope>
</reference>
<keyword evidence="9" id="KW-0315">Glutamine amidotransferase</keyword>
<comment type="function">
    <text evidence="10">Catalyzes the first step in hexosamine metabolism, converting fructose-6P into glucosamine-6P using glutamine as a nitrogen source.</text>
</comment>
<dbReference type="GO" id="GO:0004360">
    <property type="term" value="F:glutamine-fructose-6-phosphate transaminase (isomerizing) activity"/>
    <property type="evidence" value="ECO:0007669"/>
    <property type="project" value="UniProtKB-UniRule"/>
</dbReference>
<comment type="subunit">
    <text evidence="10">Homodimer.</text>
</comment>
<dbReference type="GO" id="GO:0046349">
    <property type="term" value="P:amino sugar biosynthetic process"/>
    <property type="evidence" value="ECO:0007669"/>
    <property type="project" value="UniProtKB-ARBA"/>
</dbReference>